<reference evidence="2" key="1">
    <citation type="submission" date="2016-10" db="EMBL/GenBank/DDBJ databases">
        <authorList>
            <person name="Varghese N."/>
            <person name="Submissions S."/>
        </authorList>
    </citation>
    <scope>NUCLEOTIDE SEQUENCE</scope>
    <source>
        <strain evidence="2">DSM 20639</strain>
    </source>
</reference>
<dbReference type="OrthoDB" id="3215033at2"/>
<dbReference type="InterPro" id="IPR021408">
    <property type="entry name" value="DUF3046"/>
</dbReference>
<gene>
    <name evidence="3" type="ORF">NCTC10327_01406</name>
    <name evidence="1" type="ORF">R6G71_07605</name>
    <name evidence="2" type="ORF">SAMN05421878_10178</name>
</gene>
<proteinExistence type="predicted"/>
<sequence>MRESEFWANLEWVFGDRGHSVAQDMVLSALDGRSLAEAVEDGVEPQKVWDALCENMGFPEKYRYLHRIKPNERGLPPH</sequence>
<dbReference type="EMBL" id="UYIO01000001">
    <property type="protein sequence ID" value="VDG76770.1"/>
    <property type="molecule type" value="Genomic_DNA"/>
</dbReference>
<dbReference type="PATRIC" id="fig|1657.3.peg.712"/>
<reference evidence="3 5" key="3">
    <citation type="submission" date="2018-11" db="EMBL/GenBank/DDBJ databases">
        <authorList>
            <consortium name="Pathogen Informatics"/>
        </authorList>
    </citation>
    <scope>NUCLEOTIDE SEQUENCE [LARGE SCALE GENOMIC DNA]</scope>
    <source>
        <strain evidence="3 5">NCTC10327</strain>
    </source>
</reference>
<organism evidence="3 5">
    <name type="scientific">Actinobaculum suis</name>
    <dbReference type="NCBI Taxonomy" id="1657"/>
    <lineage>
        <taxon>Bacteria</taxon>
        <taxon>Bacillati</taxon>
        <taxon>Actinomycetota</taxon>
        <taxon>Actinomycetes</taxon>
        <taxon>Actinomycetales</taxon>
        <taxon>Actinomycetaceae</taxon>
        <taxon>Actinobaculum</taxon>
    </lineage>
</organism>
<protein>
    <submittedName>
        <fullName evidence="1">DUF3046 domain-containing protein</fullName>
    </submittedName>
    <submittedName>
        <fullName evidence="3">Protein of uncharacterized function (DUF3046)</fullName>
    </submittedName>
</protein>
<dbReference type="Proteomes" id="UP001273799">
    <property type="component" value="Unassembled WGS sequence"/>
</dbReference>
<keyword evidence="4" id="KW-1185">Reference proteome</keyword>
<reference evidence="4" key="2">
    <citation type="submission" date="2016-10" db="EMBL/GenBank/DDBJ databases">
        <authorList>
            <person name="Varghese N."/>
        </authorList>
    </citation>
    <scope>NUCLEOTIDE SEQUENCE [LARGE SCALE GENOMIC DNA]</scope>
    <source>
        <strain evidence="4">DSM 20639</strain>
    </source>
</reference>
<dbReference type="Proteomes" id="UP000269974">
    <property type="component" value="Unassembled WGS sequence"/>
</dbReference>
<name>A0A0K9EVT3_9ACTO</name>
<reference evidence="1" key="4">
    <citation type="submission" date="2023-10" db="EMBL/GenBank/DDBJ databases">
        <title>Whole Genome based description of the genera Actinobaculum and Actinotignum reveals a complex phylogenetic relationship within the species included in the genus Actinotignum.</title>
        <authorList>
            <person name="Jensen C.S."/>
            <person name="Dargis R."/>
            <person name="Kemp M."/>
            <person name="Christensen J.J."/>
        </authorList>
    </citation>
    <scope>NUCLEOTIDE SEQUENCE</scope>
    <source>
        <strain evidence="1">Actinobaculum_suis_CCUG19206T</strain>
    </source>
</reference>
<evidence type="ECO:0000313" key="4">
    <source>
        <dbReference type="Proteomes" id="UP000182744"/>
    </source>
</evidence>
<evidence type="ECO:0000313" key="3">
    <source>
        <dbReference type="EMBL" id="VDG76770.1"/>
    </source>
</evidence>
<dbReference type="Proteomes" id="UP000182744">
    <property type="component" value="Unassembled WGS sequence"/>
</dbReference>
<evidence type="ECO:0000313" key="5">
    <source>
        <dbReference type="Proteomes" id="UP000269974"/>
    </source>
</evidence>
<evidence type="ECO:0000313" key="2">
    <source>
        <dbReference type="EMBL" id="SDE00768.1"/>
    </source>
</evidence>
<dbReference type="AlphaFoldDB" id="A0A0K9EVT3"/>
<dbReference type="STRING" id="1657.ACU20_00045"/>
<dbReference type="Pfam" id="PF11248">
    <property type="entry name" value="DUF3046"/>
    <property type="match status" value="1"/>
</dbReference>
<evidence type="ECO:0000313" key="1">
    <source>
        <dbReference type="EMBL" id="MDY5153903.1"/>
    </source>
</evidence>
<dbReference type="EMBL" id="JAWNFU010000004">
    <property type="protein sequence ID" value="MDY5153903.1"/>
    <property type="molecule type" value="Genomic_DNA"/>
</dbReference>
<accession>A0A0K9EVT3</accession>
<dbReference type="EMBL" id="FNAU01000001">
    <property type="protein sequence ID" value="SDE00768.1"/>
    <property type="molecule type" value="Genomic_DNA"/>
</dbReference>
<dbReference type="RefSeq" id="WP_065414490.1">
    <property type="nucleotide sequence ID" value="NZ_FNAU01000001.1"/>
</dbReference>